<dbReference type="EMBL" id="JBHSIU010000130">
    <property type="protein sequence ID" value="MFC5007832.1"/>
    <property type="molecule type" value="Genomic_DNA"/>
</dbReference>
<evidence type="ECO:0000256" key="2">
    <source>
        <dbReference type="SAM" id="Phobius"/>
    </source>
</evidence>
<comment type="caution">
    <text evidence="3">The sequence shown here is derived from an EMBL/GenBank/DDBJ whole genome shotgun (WGS) entry which is preliminary data.</text>
</comment>
<dbReference type="Proteomes" id="UP001595912">
    <property type="component" value="Unassembled WGS sequence"/>
</dbReference>
<keyword evidence="2" id="KW-1133">Transmembrane helix</keyword>
<evidence type="ECO:0000313" key="3">
    <source>
        <dbReference type="EMBL" id="MFC5007832.1"/>
    </source>
</evidence>
<dbReference type="RefSeq" id="WP_380128475.1">
    <property type="nucleotide sequence ID" value="NZ_JBHSIU010000130.1"/>
</dbReference>
<keyword evidence="2" id="KW-0812">Transmembrane</keyword>
<proteinExistence type="predicted"/>
<feature type="region of interest" description="Disordered" evidence="1">
    <location>
        <begin position="64"/>
        <end position="97"/>
    </location>
</feature>
<organism evidence="3 4">
    <name type="scientific">Dactylosporangium cerinum</name>
    <dbReference type="NCBI Taxonomy" id="1434730"/>
    <lineage>
        <taxon>Bacteria</taxon>
        <taxon>Bacillati</taxon>
        <taxon>Actinomycetota</taxon>
        <taxon>Actinomycetes</taxon>
        <taxon>Micromonosporales</taxon>
        <taxon>Micromonosporaceae</taxon>
        <taxon>Dactylosporangium</taxon>
    </lineage>
</organism>
<evidence type="ECO:0000256" key="1">
    <source>
        <dbReference type="SAM" id="MobiDB-lite"/>
    </source>
</evidence>
<feature type="compositionally biased region" description="Low complexity" evidence="1">
    <location>
        <begin position="73"/>
        <end position="85"/>
    </location>
</feature>
<keyword evidence="4" id="KW-1185">Reference proteome</keyword>
<accession>A0ABV9WJW1</accession>
<protein>
    <recommendedName>
        <fullName evidence="5">Secreted protein</fullName>
    </recommendedName>
</protein>
<evidence type="ECO:0000313" key="4">
    <source>
        <dbReference type="Proteomes" id="UP001595912"/>
    </source>
</evidence>
<evidence type="ECO:0008006" key="5">
    <source>
        <dbReference type="Google" id="ProtNLM"/>
    </source>
</evidence>
<gene>
    <name evidence="3" type="ORF">ACFPIJ_59740</name>
</gene>
<name>A0ABV9WJW1_9ACTN</name>
<feature type="transmembrane region" description="Helical" evidence="2">
    <location>
        <begin position="42"/>
        <end position="60"/>
    </location>
</feature>
<keyword evidence="2" id="KW-0472">Membrane</keyword>
<reference evidence="4" key="1">
    <citation type="journal article" date="2019" name="Int. J. Syst. Evol. Microbiol.">
        <title>The Global Catalogue of Microorganisms (GCM) 10K type strain sequencing project: providing services to taxonomists for standard genome sequencing and annotation.</title>
        <authorList>
            <consortium name="The Broad Institute Genomics Platform"/>
            <consortium name="The Broad Institute Genome Sequencing Center for Infectious Disease"/>
            <person name="Wu L."/>
            <person name="Ma J."/>
        </authorList>
    </citation>
    <scope>NUCLEOTIDE SEQUENCE [LARGE SCALE GENOMIC DNA]</scope>
    <source>
        <strain evidence="4">CGMCC 4.7152</strain>
    </source>
</reference>
<sequence length="352" mass="37101">MTDQDAVDRAFRALRDRVDTAAVAPTAERIEARGRRRRTGHVALAGLTALAVIAGGWAIARDPGRDAIPNPPAATASASATGSPGKTPTGTRPVKVPPGFLAGESTADEVIDDHDYQADCLGQPVARRVMSEFDGEREQRRHLTQALYVYRDEDAAKAVMRDLKPKLQRCSGFEGASVLKPVSTPALGSEALSITIALPLDGAGEHAGEPFRFLVVRVGSAVAVFDGIARTPETVDRSTALIPRMCVFGSGCPPKYATPVTPTVNGAEAWAAVVGVQETGVREKTAEKAGDLARLGYRAVVVPVSCDVGAVEALGVPAEKAAHTTYSVVYFGSRQDAETLGLQVVQVRTYCL</sequence>